<reference evidence="4 5" key="1">
    <citation type="submission" date="2018-08" db="EMBL/GenBank/DDBJ databases">
        <title>Wenzhouxiangella salilacus sp. nov., a novel bacterium isolated from a saline lake in Xinjiang Province, China.</title>
        <authorList>
            <person name="Han S."/>
        </authorList>
    </citation>
    <scope>NUCLEOTIDE SEQUENCE [LARGE SCALE GENOMIC DNA]</scope>
    <source>
        <strain evidence="4 5">XDB06</strain>
    </source>
</reference>
<sequence>MSLNLEQARVNMVEQQVRTWEVLDPHVLDALREVPREDFAPADYRRMAFSDLRIPLGHDQVMMKPIEEGRLLQTLEIQPGHRVLEIGTGSGFVSACLAYLGASVLTIDIIEEFTERAKRRYERLSIEGIEARHADALGDFDPGEAFDAVAVTGSAAEVPERFLKWIKPGGRLFAVRGFSPVMEAVTLTRTESDHWQVESLFDTDLPRLIGAEDRPQFEF</sequence>
<keyword evidence="4" id="KW-0808">Transferase</keyword>
<dbReference type="InterPro" id="IPR000682">
    <property type="entry name" value="PCMT"/>
</dbReference>
<dbReference type="CDD" id="cd02440">
    <property type="entry name" value="AdoMet_MTases"/>
    <property type="match status" value="1"/>
</dbReference>
<dbReference type="EMBL" id="QUZK01000013">
    <property type="protein sequence ID" value="RFF32120.1"/>
    <property type="molecule type" value="Genomic_DNA"/>
</dbReference>
<proteinExistence type="inferred from homology"/>
<comment type="caution">
    <text evidence="4">The sequence shown here is derived from an EMBL/GenBank/DDBJ whole genome shotgun (WGS) entry which is preliminary data.</text>
</comment>
<evidence type="ECO:0000256" key="2">
    <source>
        <dbReference type="ARBA" id="ARBA00013346"/>
    </source>
</evidence>
<dbReference type="Proteomes" id="UP000260351">
    <property type="component" value="Unassembled WGS sequence"/>
</dbReference>
<dbReference type="PANTHER" id="PTHR11579:SF18">
    <property type="entry name" value="PROTEIN-L-ISOASPARTATE O-METHYLTRANSFERASE"/>
    <property type="match status" value="1"/>
</dbReference>
<dbReference type="OrthoDB" id="9810066at2"/>
<comment type="similarity">
    <text evidence="1">Belongs to the methyltransferase superfamily. L-isoaspartyl/D-aspartyl protein methyltransferase family.</text>
</comment>
<evidence type="ECO:0000256" key="3">
    <source>
        <dbReference type="ARBA" id="ARBA00030757"/>
    </source>
</evidence>
<accession>A0A3E1KBT9</accession>
<protein>
    <recommendedName>
        <fullName evidence="2">Protein-L-isoaspartate O-methyltransferase</fullName>
    </recommendedName>
    <alternativeName>
        <fullName evidence="3">Protein L-isoaspartyl methyltransferase</fullName>
    </alternativeName>
</protein>
<dbReference type="GO" id="GO:0005737">
    <property type="term" value="C:cytoplasm"/>
    <property type="evidence" value="ECO:0007669"/>
    <property type="project" value="TreeGrafter"/>
</dbReference>
<dbReference type="GO" id="GO:0032259">
    <property type="term" value="P:methylation"/>
    <property type="evidence" value="ECO:0007669"/>
    <property type="project" value="UniProtKB-KW"/>
</dbReference>
<gene>
    <name evidence="4" type="ORF">DZC52_02445</name>
</gene>
<keyword evidence="4" id="KW-0489">Methyltransferase</keyword>
<name>A0A3E1KBT9_9GAMM</name>
<dbReference type="PANTHER" id="PTHR11579">
    <property type="entry name" value="PROTEIN-L-ISOASPARTATE O-METHYLTRANSFERASE"/>
    <property type="match status" value="1"/>
</dbReference>
<dbReference type="GO" id="GO:0004719">
    <property type="term" value="F:protein-L-isoaspartate (D-aspartate) O-methyltransferase activity"/>
    <property type="evidence" value="ECO:0007669"/>
    <property type="project" value="InterPro"/>
</dbReference>
<dbReference type="Pfam" id="PF01135">
    <property type="entry name" value="PCMT"/>
    <property type="match status" value="1"/>
</dbReference>
<dbReference type="Gene3D" id="3.40.50.150">
    <property type="entry name" value="Vaccinia Virus protein VP39"/>
    <property type="match status" value="1"/>
</dbReference>
<evidence type="ECO:0000256" key="1">
    <source>
        <dbReference type="ARBA" id="ARBA00005369"/>
    </source>
</evidence>
<evidence type="ECO:0000313" key="5">
    <source>
        <dbReference type="Proteomes" id="UP000260351"/>
    </source>
</evidence>
<dbReference type="InterPro" id="IPR029063">
    <property type="entry name" value="SAM-dependent_MTases_sf"/>
</dbReference>
<dbReference type="RefSeq" id="WP_116649530.1">
    <property type="nucleotide sequence ID" value="NZ_QUZK01000013.1"/>
</dbReference>
<organism evidence="4 5">
    <name type="scientific">Wenzhouxiangella sediminis</name>
    <dbReference type="NCBI Taxonomy" id="1792836"/>
    <lineage>
        <taxon>Bacteria</taxon>
        <taxon>Pseudomonadati</taxon>
        <taxon>Pseudomonadota</taxon>
        <taxon>Gammaproteobacteria</taxon>
        <taxon>Chromatiales</taxon>
        <taxon>Wenzhouxiangellaceae</taxon>
        <taxon>Wenzhouxiangella</taxon>
    </lineage>
</organism>
<keyword evidence="5" id="KW-1185">Reference proteome</keyword>
<evidence type="ECO:0000313" key="4">
    <source>
        <dbReference type="EMBL" id="RFF32120.1"/>
    </source>
</evidence>
<dbReference type="SUPFAM" id="SSF53335">
    <property type="entry name" value="S-adenosyl-L-methionine-dependent methyltransferases"/>
    <property type="match status" value="1"/>
</dbReference>
<dbReference type="AlphaFoldDB" id="A0A3E1KBT9"/>